<protein>
    <submittedName>
        <fullName evidence="2">Cupin domain-containing protein</fullName>
    </submittedName>
</protein>
<reference evidence="2" key="1">
    <citation type="submission" date="2022-11" db="EMBL/GenBank/DDBJ databases">
        <title>WGS of Natronobacillus azotifigens 24KS-1, an anaerobic diazotrophic haloalkaliphile from soda-rich habitats.</title>
        <authorList>
            <person name="Sorokin D.Y."/>
            <person name="Merkel A.Y."/>
        </authorList>
    </citation>
    <scope>NUCLEOTIDE SEQUENCE</scope>
    <source>
        <strain evidence="2">24KS-1</strain>
    </source>
</reference>
<dbReference type="SUPFAM" id="SSF51182">
    <property type="entry name" value="RmlC-like cupins"/>
    <property type="match status" value="1"/>
</dbReference>
<feature type="domain" description="Cupin type-2" evidence="1">
    <location>
        <begin position="79"/>
        <end position="154"/>
    </location>
</feature>
<dbReference type="Pfam" id="PF07883">
    <property type="entry name" value="Cupin_2"/>
    <property type="match status" value="1"/>
</dbReference>
<name>A0A9J6RCK3_9BACI</name>
<proteinExistence type="predicted"/>
<dbReference type="InterPro" id="IPR011051">
    <property type="entry name" value="RmlC_Cupin_sf"/>
</dbReference>
<comment type="caution">
    <text evidence="2">The sequence shown here is derived from an EMBL/GenBank/DDBJ whole genome shotgun (WGS) entry which is preliminary data.</text>
</comment>
<sequence length="177" mass="20979">MYPTHQPYQSFYPMSHHHHFYNNLHPHHKGGAYWNNHLQHFPWRDYGPSPFVVNIKETTKKNTNFRTALWTGKYMQLTLMHINAGDDIGLEVHHDHDQFIRVEQGQGIVKMGDRKNQLNFQEEVYPNYAIFIPAGKWHNIINTGRTPLKVYSIYAPPEHRHGTVHRTKREASPHYAY</sequence>
<dbReference type="Proteomes" id="UP001084197">
    <property type="component" value="Unassembled WGS sequence"/>
</dbReference>
<dbReference type="InterPro" id="IPR014710">
    <property type="entry name" value="RmlC-like_jellyroll"/>
</dbReference>
<accession>A0A9J6RCK3</accession>
<dbReference type="CDD" id="cd02223">
    <property type="entry name" value="cupin_Bh2720-like"/>
    <property type="match status" value="1"/>
</dbReference>
<dbReference type="Gene3D" id="2.60.120.10">
    <property type="entry name" value="Jelly Rolls"/>
    <property type="match status" value="1"/>
</dbReference>
<organism evidence="2 3">
    <name type="scientific">Natronobacillus azotifigens</name>
    <dbReference type="NCBI Taxonomy" id="472978"/>
    <lineage>
        <taxon>Bacteria</taxon>
        <taxon>Bacillati</taxon>
        <taxon>Bacillota</taxon>
        <taxon>Bacilli</taxon>
        <taxon>Bacillales</taxon>
        <taxon>Bacillaceae</taxon>
        <taxon>Natronobacillus</taxon>
    </lineage>
</organism>
<evidence type="ECO:0000259" key="1">
    <source>
        <dbReference type="Pfam" id="PF07883"/>
    </source>
</evidence>
<dbReference type="PANTHER" id="PTHR43346:SF1">
    <property type="entry name" value="QUERCETIN 2,3-DIOXYGENASE-RELATED"/>
    <property type="match status" value="1"/>
</dbReference>
<dbReference type="PANTHER" id="PTHR43346">
    <property type="entry name" value="LIGAND BINDING DOMAIN PROTEIN, PUTATIVE (AFU_ORTHOLOGUE AFUA_6G14370)-RELATED"/>
    <property type="match status" value="1"/>
</dbReference>
<dbReference type="InterPro" id="IPR013096">
    <property type="entry name" value="Cupin_2"/>
</dbReference>
<dbReference type="AlphaFoldDB" id="A0A9J6RCK3"/>
<gene>
    <name evidence="2" type="ORF">OWO01_07650</name>
</gene>
<evidence type="ECO:0000313" key="2">
    <source>
        <dbReference type="EMBL" id="MCZ0703083.1"/>
    </source>
</evidence>
<evidence type="ECO:0000313" key="3">
    <source>
        <dbReference type="Proteomes" id="UP001084197"/>
    </source>
</evidence>
<dbReference type="EMBL" id="JAPRAT010000012">
    <property type="protein sequence ID" value="MCZ0703083.1"/>
    <property type="molecule type" value="Genomic_DNA"/>
</dbReference>
<dbReference type="InterPro" id="IPR052538">
    <property type="entry name" value="Flavonoid_dioxygenase-like"/>
</dbReference>
<keyword evidence="3" id="KW-1185">Reference proteome</keyword>
<dbReference type="RefSeq" id="WP_268779853.1">
    <property type="nucleotide sequence ID" value="NZ_JAPRAT010000012.1"/>
</dbReference>